<keyword evidence="2" id="KW-1185">Reference proteome</keyword>
<sequence>MLNKIIFDYIVVGTDPAGTVIAKNSILLAKGRHSTK</sequence>
<proteinExistence type="predicted"/>
<name>A0ABU0L379_9BACL</name>
<comment type="caution">
    <text evidence="1">The sequence shown here is derived from an EMBL/GenBank/DDBJ whole genome shotgun (WGS) entry which is preliminary data.</text>
</comment>
<gene>
    <name evidence="1" type="ORF">QOZ95_003491</name>
</gene>
<evidence type="ECO:0000313" key="1">
    <source>
        <dbReference type="EMBL" id="MDQ0495312.1"/>
    </source>
</evidence>
<protein>
    <submittedName>
        <fullName evidence="1">Uncharacterized protein</fullName>
    </submittedName>
</protein>
<evidence type="ECO:0000313" key="2">
    <source>
        <dbReference type="Proteomes" id="UP001242811"/>
    </source>
</evidence>
<reference evidence="1 2" key="1">
    <citation type="submission" date="2023-07" db="EMBL/GenBank/DDBJ databases">
        <title>Genomic Encyclopedia of Type Strains, Phase IV (KMG-IV): sequencing the most valuable type-strain genomes for metagenomic binning, comparative biology and taxonomic classification.</title>
        <authorList>
            <person name="Goeker M."/>
        </authorList>
    </citation>
    <scope>NUCLEOTIDE SEQUENCE [LARGE SCALE GENOMIC DNA]</scope>
    <source>
        <strain evidence="1 2">DSM 14914</strain>
    </source>
</reference>
<organism evidence="1 2">
    <name type="scientific">Paenibacillus brasilensis</name>
    <dbReference type="NCBI Taxonomy" id="128574"/>
    <lineage>
        <taxon>Bacteria</taxon>
        <taxon>Bacillati</taxon>
        <taxon>Bacillota</taxon>
        <taxon>Bacilli</taxon>
        <taxon>Bacillales</taxon>
        <taxon>Paenibacillaceae</taxon>
        <taxon>Paenibacillus</taxon>
    </lineage>
</organism>
<dbReference type="EMBL" id="JAUSWA010000021">
    <property type="protein sequence ID" value="MDQ0495312.1"/>
    <property type="molecule type" value="Genomic_DNA"/>
</dbReference>
<accession>A0ABU0L379</accession>
<dbReference type="Proteomes" id="UP001242811">
    <property type="component" value="Unassembled WGS sequence"/>
</dbReference>